<dbReference type="RefSeq" id="WP_198042737.1">
    <property type="nucleotide sequence ID" value="NZ_CP016076.1"/>
</dbReference>
<dbReference type="Pfam" id="PF09983">
    <property type="entry name" value="JetD_C"/>
    <property type="match status" value="1"/>
</dbReference>
<dbReference type="GO" id="GO:0003677">
    <property type="term" value="F:DNA binding"/>
    <property type="evidence" value="ECO:0007669"/>
    <property type="project" value="InterPro"/>
</dbReference>
<dbReference type="EMBL" id="CP016076">
    <property type="protein sequence ID" value="APU15312.1"/>
    <property type="molecule type" value="Genomic_DNA"/>
</dbReference>
<dbReference type="Pfam" id="PF11796">
    <property type="entry name" value="DUF3323"/>
    <property type="match status" value="1"/>
</dbReference>
<dbReference type="GO" id="GO:0005694">
    <property type="term" value="C:chromosome"/>
    <property type="evidence" value="ECO:0007669"/>
    <property type="project" value="InterPro"/>
</dbReference>
<gene>
    <name evidence="3" type="ORF">UA74_16330</name>
</gene>
<reference evidence="4" key="1">
    <citation type="submission" date="2016-06" db="EMBL/GenBank/DDBJ databases">
        <title>Complete genome sequence of Actinoalloteichus fjordicus DSM 46855 (=ADI127-17), type strain of the new species Actinoalloteichus fjordicus.</title>
        <authorList>
            <person name="Ruckert C."/>
            <person name="Nouioui I."/>
            <person name="Willmese J."/>
            <person name="van Wezel G."/>
            <person name="Klenk H.-P."/>
            <person name="Kalinowski J."/>
            <person name="Zotchev S.B."/>
        </authorList>
    </citation>
    <scope>NUCLEOTIDE SEQUENCE [LARGE SCALE GENOMIC DNA]</scope>
    <source>
        <strain evidence="4">ADI127-7</strain>
    </source>
</reference>
<feature type="domain" description="Conserved hypothetical protein CHP02679 N terminus" evidence="2">
    <location>
        <begin position="39"/>
        <end position="111"/>
    </location>
</feature>
<sequence>MNEESTTVPEVLQAPSWKWLRTTVRQRLETDGGAANVVIDIDALTSAESEVFRWLLKVPASRRGSVRVRLRRLDDELTARVTNGIDLRSTLALLGGPLEDRRARKRQERSDKLARDVGTYDEFLRLTAAEPKLEREHVALLETPPSPTLRVPSASRSGTTSWAVYEFALRAAVVWLTEDGDGYRLTAKALAGKAWRDTKALWTMPRRFAFGNLIRQSFDTAVDEADTELRMRGPFTWTADEDTIADAATTTPWIGLPALGLRTLGYPHFNARGVLLVENSDAFDRVCAMPEIVESWLCVWGAGFASEGLIRFLQPLTVPIAAWQDLDVDGIRIIGDLSARLGREVRPVGMSVQRWENGIKRKQDASEHARAQRLAKGLATHGPVPLRELAARIAETGEGCEHETLYRQVLPRLRQELDALEE</sequence>
<protein>
    <recommendedName>
        <fullName evidence="5">Wadjet protein JetD C-terminal domain-containing protein</fullName>
    </recommendedName>
</protein>
<evidence type="ECO:0008006" key="5">
    <source>
        <dbReference type="Google" id="ProtNLM"/>
    </source>
</evidence>
<name>A0AAC9LCX7_9PSEU</name>
<accession>A0AAC9LCX7</accession>
<organism evidence="3 4">
    <name type="scientific">Actinoalloteichus fjordicus</name>
    <dbReference type="NCBI Taxonomy" id="1612552"/>
    <lineage>
        <taxon>Bacteria</taxon>
        <taxon>Bacillati</taxon>
        <taxon>Actinomycetota</taxon>
        <taxon>Actinomycetes</taxon>
        <taxon>Pseudonocardiales</taxon>
        <taxon>Pseudonocardiaceae</taxon>
        <taxon>Actinoalloteichus</taxon>
    </lineage>
</organism>
<keyword evidence="4" id="KW-1185">Reference proteome</keyword>
<dbReference type="InterPro" id="IPR036078">
    <property type="entry name" value="Spo11/TopoVI_A_sf"/>
</dbReference>
<evidence type="ECO:0000259" key="2">
    <source>
        <dbReference type="Pfam" id="PF11796"/>
    </source>
</evidence>
<evidence type="ECO:0000313" key="4">
    <source>
        <dbReference type="Proteomes" id="UP000185511"/>
    </source>
</evidence>
<proteinExistence type="predicted"/>
<dbReference type="AlphaFoldDB" id="A0AAC9LCX7"/>
<dbReference type="KEGG" id="acad:UA74_16330"/>
<dbReference type="InterPro" id="IPR024466">
    <property type="entry name" value="CHP02679_N"/>
</dbReference>
<dbReference type="SUPFAM" id="SSF56726">
    <property type="entry name" value="DNA topoisomerase IV, alpha subunit"/>
    <property type="match status" value="1"/>
</dbReference>
<dbReference type="InterPro" id="IPR024534">
    <property type="entry name" value="JetD_C"/>
</dbReference>
<dbReference type="Proteomes" id="UP000185511">
    <property type="component" value="Chromosome"/>
</dbReference>
<feature type="domain" description="Wadjet protein JetD C-terminal" evidence="1">
    <location>
        <begin position="268"/>
        <end position="376"/>
    </location>
</feature>
<evidence type="ECO:0000259" key="1">
    <source>
        <dbReference type="Pfam" id="PF09983"/>
    </source>
</evidence>
<evidence type="ECO:0000313" key="3">
    <source>
        <dbReference type="EMBL" id="APU15312.1"/>
    </source>
</evidence>